<reference evidence="2" key="1">
    <citation type="journal article" date="2015" name="Proc. Natl. Acad. Sci. U.S.A.">
        <title>Optimized deep-targeted proteotranscriptomic profiling reveals unexplored Conus toxin diversity and novel cysteine frameworks.</title>
        <authorList>
            <person name="Lavergne V."/>
            <person name="Harliwong I."/>
            <person name="Jones A."/>
            <person name="Miller D."/>
            <person name="Taft R.J."/>
            <person name="Alewood P.F."/>
        </authorList>
    </citation>
    <scope>NUCLEOTIDE SEQUENCE</scope>
    <source>
        <tissue evidence="2">Venom Duct</tissue>
    </source>
</reference>
<keyword evidence="1" id="KW-0732">Signal</keyword>
<feature type="signal peptide" evidence="1">
    <location>
        <begin position="1"/>
        <end position="25"/>
    </location>
</feature>
<proteinExistence type="evidence at transcript level"/>
<feature type="chain" id="PRO_5005483641" evidence="1">
    <location>
        <begin position="26"/>
        <end position="85"/>
    </location>
</feature>
<organism evidence="2">
    <name type="scientific">Conus episcopatus</name>
    <name type="common">Bishop's cone</name>
    <dbReference type="NCBI Taxonomy" id="88764"/>
    <lineage>
        <taxon>Eukaryota</taxon>
        <taxon>Metazoa</taxon>
        <taxon>Spiralia</taxon>
        <taxon>Lophotrochozoa</taxon>
        <taxon>Mollusca</taxon>
        <taxon>Gastropoda</taxon>
        <taxon>Caenogastropoda</taxon>
        <taxon>Neogastropoda</taxon>
        <taxon>Conoidea</taxon>
        <taxon>Conidae</taxon>
        <taxon>Conus</taxon>
        <taxon>Darioconus</taxon>
    </lineage>
</organism>
<name>A0A0K2S5E1_CONEP</name>
<dbReference type="AlphaFoldDB" id="A0A0K2S5E1"/>
<protein>
    <submittedName>
        <fullName evidence="2">Conotoxin Superfamily M</fullName>
    </submittedName>
</protein>
<accession>A0A0K2S5E1</accession>
<dbReference type="EMBL" id="AK442896">
    <property type="protein sequence ID" value="BAS22330.1"/>
    <property type="molecule type" value="mRNA"/>
</dbReference>
<sequence>MMSKLGVLLTICLLLFSLIAVPLDGDQHADHLQSVCRATFYLKSIPYLCLSNGVAMRTNATVHAGLVVGGDQLCYRGLIKCIMNK</sequence>
<evidence type="ECO:0000313" key="2">
    <source>
        <dbReference type="EMBL" id="BAS22330.1"/>
    </source>
</evidence>
<evidence type="ECO:0000256" key="1">
    <source>
        <dbReference type="SAM" id="SignalP"/>
    </source>
</evidence>